<dbReference type="AlphaFoldDB" id="A0A560GZX6"/>
<sequence>MTTTQDMDGDTTPAVELNISPEKVCFIIVKAREFDVKVDPVEPDPGSNPADDGERGVLEDYADDPTQAELVGAITSLNEDEVVDLITLAWIGRGDYTAADWEEARALAAERHRGVSARYLIGIPTLGDFLEEGLAALGHSCEEFEVNRL</sequence>
<protein>
    <submittedName>
        <fullName evidence="2">Uncharacterized protein DUF3775</fullName>
    </submittedName>
</protein>
<comment type="caution">
    <text evidence="2">The sequence shown here is derived from an EMBL/GenBank/DDBJ whole genome shotgun (WGS) entry which is preliminary data.</text>
</comment>
<dbReference type="EMBL" id="VITR01000010">
    <property type="protein sequence ID" value="TWB39596.1"/>
    <property type="molecule type" value="Genomic_DNA"/>
</dbReference>
<name>A0A560GZX6_9PROT</name>
<gene>
    <name evidence="2" type="ORF">FBZ90_11060</name>
</gene>
<dbReference type="Pfam" id="PF12616">
    <property type="entry name" value="DUF3775"/>
    <property type="match status" value="1"/>
</dbReference>
<feature type="region of interest" description="Disordered" evidence="1">
    <location>
        <begin position="38"/>
        <end position="58"/>
    </location>
</feature>
<organism evidence="2 3">
    <name type="scientific">Nitrospirillum amazonense</name>
    <dbReference type="NCBI Taxonomy" id="28077"/>
    <lineage>
        <taxon>Bacteria</taxon>
        <taxon>Pseudomonadati</taxon>
        <taxon>Pseudomonadota</taxon>
        <taxon>Alphaproteobacteria</taxon>
        <taxon>Rhodospirillales</taxon>
        <taxon>Azospirillaceae</taxon>
        <taxon>Nitrospirillum</taxon>
    </lineage>
</organism>
<dbReference type="Proteomes" id="UP000315751">
    <property type="component" value="Unassembled WGS sequence"/>
</dbReference>
<evidence type="ECO:0000313" key="2">
    <source>
        <dbReference type="EMBL" id="TWB39596.1"/>
    </source>
</evidence>
<dbReference type="InterPro" id="IPR022254">
    <property type="entry name" value="DUF3775"/>
</dbReference>
<proteinExistence type="predicted"/>
<keyword evidence="3" id="KW-1185">Reference proteome</keyword>
<dbReference type="RefSeq" id="WP_211102127.1">
    <property type="nucleotide sequence ID" value="NZ_VITR01000010.1"/>
</dbReference>
<reference evidence="2 3" key="1">
    <citation type="submission" date="2019-06" db="EMBL/GenBank/DDBJ databases">
        <title>Genomic Encyclopedia of Type Strains, Phase IV (KMG-V): Genome sequencing to study the core and pangenomes of soil and plant-associated prokaryotes.</title>
        <authorList>
            <person name="Whitman W."/>
        </authorList>
    </citation>
    <scope>NUCLEOTIDE SEQUENCE [LARGE SCALE GENOMIC DNA]</scope>
    <source>
        <strain evidence="2 3">BR 11622</strain>
    </source>
</reference>
<accession>A0A560GZX6</accession>
<evidence type="ECO:0000313" key="3">
    <source>
        <dbReference type="Proteomes" id="UP000315751"/>
    </source>
</evidence>
<evidence type="ECO:0000256" key="1">
    <source>
        <dbReference type="SAM" id="MobiDB-lite"/>
    </source>
</evidence>